<name>A0ABS2HJ24_9VIBR</name>
<keyword evidence="2" id="KW-1185">Reference proteome</keyword>
<dbReference type="EMBL" id="JAFEUM010000003">
    <property type="protein sequence ID" value="MBM7036502.1"/>
    <property type="molecule type" value="Genomic_DNA"/>
</dbReference>
<proteinExistence type="predicted"/>
<accession>A0ABS2HJ24</accession>
<gene>
    <name evidence="1" type="ORF">JQC93_08780</name>
</gene>
<comment type="caution">
    <text evidence="1">The sequence shown here is derived from an EMBL/GenBank/DDBJ whole genome shotgun (WGS) entry which is preliminary data.</text>
</comment>
<organism evidence="1 2">
    <name type="scientific">Vibrio ulleungensis</name>
    <dbReference type="NCBI Taxonomy" id="2807619"/>
    <lineage>
        <taxon>Bacteria</taxon>
        <taxon>Pseudomonadati</taxon>
        <taxon>Pseudomonadota</taxon>
        <taxon>Gammaproteobacteria</taxon>
        <taxon>Vibrionales</taxon>
        <taxon>Vibrionaceae</taxon>
        <taxon>Vibrio</taxon>
    </lineage>
</organism>
<sequence>MKQLIIFASLCSVLMGCVATKPNLDNDCSNQGVEESQVESNVLGMVALTSALARGQHWSGPSAHAENAEQQAEIIEMQVQHCEQQKKETNHPH</sequence>
<protein>
    <recommendedName>
        <fullName evidence="3">Lipoprotein</fullName>
    </recommendedName>
</protein>
<evidence type="ECO:0008006" key="3">
    <source>
        <dbReference type="Google" id="ProtNLM"/>
    </source>
</evidence>
<dbReference type="Proteomes" id="UP000809621">
    <property type="component" value="Unassembled WGS sequence"/>
</dbReference>
<reference evidence="1 2" key="1">
    <citation type="submission" date="2021-02" db="EMBL/GenBank/DDBJ databases">
        <authorList>
            <person name="Park J.-S."/>
        </authorList>
    </citation>
    <scope>NUCLEOTIDE SEQUENCE [LARGE SCALE GENOMIC DNA]</scope>
    <source>
        <strain evidence="1 2">188UL20-2</strain>
    </source>
</reference>
<evidence type="ECO:0000313" key="2">
    <source>
        <dbReference type="Proteomes" id="UP000809621"/>
    </source>
</evidence>
<evidence type="ECO:0000313" key="1">
    <source>
        <dbReference type="EMBL" id="MBM7036502.1"/>
    </source>
</evidence>
<dbReference type="RefSeq" id="WP_205158087.1">
    <property type="nucleotide sequence ID" value="NZ_JAFEUM010000003.1"/>
</dbReference>
<dbReference type="PROSITE" id="PS51257">
    <property type="entry name" value="PROKAR_LIPOPROTEIN"/>
    <property type="match status" value="1"/>
</dbReference>